<dbReference type="SFLD" id="SFLDS00019">
    <property type="entry name" value="Glutathione_Transferase_(cytos"/>
    <property type="match status" value="1"/>
</dbReference>
<accession>A0A6A6HBL2</accession>
<dbReference type="AlphaFoldDB" id="A0A6A6HBL2"/>
<feature type="domain" description="GST C-terminal" evidence="6">
    <location>
        <begin position="120"/>
        <end position="256"/>
    </location>
</feature>
<proteinExistence type="inferred from homology"/>
<name>A0A6A6HBL2_VIRVR</name>
<dbReference type="PROSITE" id="PS50404">
    <property type="entry name" value="GST_NTER"/>
    <property type="match status" value="1"/>
</dbReference>
<evidence type="ECO:0000313" key="8">
    <source>
        <dbReference type="Proteomes" id="UP000800092"/>
    </source>
</evidence>
<dbReference type="EC" id="2.5.1.18" evidence="2"/>
<dbReference type="PANTHER" id="PTHR44051:SF20">
    <property type="entry name" value="GLUTATHIONE TRANSFERASE 1 (EUROFUNG)"/>
    <property type="match status" value="1"/>
</dbReference>
<dbReference type="Pfam" id="PF13409">
    <property type="entry name" value="GST_N_2"/>
    <property type="match status" value="1"/>
</dbReference>
<comment type="catalytic activity">
    <reaction evidence="4">
        <text>RX + glutathione = an S-substituted glutathione + a halide anion + H(+)</text>
        <dbReference type="Rhea" id="RHEA:16437"/>
        <dbReference type="ChEBI" id="CHEBI:15378"/>
        <dbReference type="ChEBI" id="CHEBI:16042"/>
        <dbReference type="ChEBI" id="CHEBI:17792"/>
        <dbReference type="ChEBI" id="CHEBI:57925"/>
        <dbReference type="ChEBI" id="CHEBI:90779"/>
        <dbReference type="EC" id="2.5.1.18"/>
    </reaction>
</comment>
<dbReference type="SUPFAM" id="SSF52833">
    <property type="entry name" value="Thioredoxin-like"/>
    <property type="match status" value="1"/>
</dbReference>
<feature type="domain" description="GST N-terminal" evidence="5">
    <location>
        <begin position="26"/>
        <end position="114"/>
    </location>
</feature>
<dbReference type="InterPro" id="IPR040079">
    <property type="entry name" value="Glutathione_S-Trfase"/>
</dbReference>
<dbReference type="InterPro" id="IPR036282">
    <property type="entry name" value="Glutathione-S-Trfase_C_sf"/>
</dbReference>
<dbReference type="PROSITE" id="PS50405">
    <property type="entry name" value="GST_CTER"/>
    <property type="match status" value="1"/>
</dbReference>
<evidence type="ECO:0000313" key="7">
    <source>
        <dbReference type="EMBL" id="KAF2235241.1"/>
    </source>
</evidence>
<keyword evidence="8" id="KW-1185">Reference proteome</keyword>
<evidence type="ECO:0000256" key="3">
    <source>
        <dbReference type="ARBA" id="ARBA00022679"/>
    </source>
</evidence>
<dbReference type="EMBL" id="ML991792">
    <property type="protein sequence ID" value="KAF2235241.1"/>
    <property type="molecule type" value="Genomic_DNA"/>
</dbReference>
<reference evidence="7" key="1">
    <citation type="journal article" date="2020" name="Stud. Mycol.">
        <title>101 Dothideomycetes genomes: a test case for predicting lifestyles and emergence of pathogens.</title>
        <authorList>
            <person name="Haridas S."/>
            <person name="Albert R."/>
            <person name="Binder M."/>
            <person name="Bloem J."/>
            <person name="Labutti K."/>
            <person name="Salamov A."/>
            <person name="Andreopoulos B."/>
            <person name="Baker S."/>
            <person name="Barry K."/>
            <person name="Bills G."/>
            <person name="Bluhm B."/>
            <person name="Cannon C."/>
            <person name="Castanera R."/>
            <person name="Culley D."/>
            <person name="Daum C."/>
            <person name="Ezra D."/>
            <person name="Gonzalez J."/>
            <person name="Henrissat B."/>
            <person name="Kuo A."/>
            <person name="Liang C."/>
            <person name="Lipzen A."/>
            <person name="Lutzoni F."/>
            <person name="Magnuson J."/>
            <person name="Mondo S."/>
            <person name="Nolan M."/>
            <person name="Ohm R."/>
            <person name="Pangilinan J."/>
            <person name="Park H.-J."/>
            <person name="Ramirez L."/>
            <person name="Alfaro M."/>
            <person name="Sun H."/>
            <person name="Tritt A."/>
            <person name="Yoshinaga Y."/>
            <person name="Zwiers L.-H."/>
            <person name="Turgeon B."/>
            <person name="Goodwin S."/>
            <person name="Spatafora J."/>
            <person name="Crous P."/>
            <person name="Grigoriev I."/>
        </authorList>
    </citation>
    <scope>NUCLEOTIDE SEQUENCE</scope>
    <source>
        <strain evidence="7">Tuck. ex Michener</strain>
    </source>
</reference>
<evidence type="ECO:0000259" key="5">
    <source>
        <dbReference type="PROSITE" id="PS50404"/>
    </source>
</evidence>
<comment type="similarity">
    <text evidence="1">Belongs to the GST superfamily.</text>
</comment>
<sequence>MATAVEEHVDTHGGRPANVPNKGLVLFVVKASPTSAVNSVKLVMLLEELGVPHEVVVLNNPGIEGWFKQINPLGLIPALEDDVRTAAGISTQRVNVFESSSCMTFLADKYDTENVFCGRDLHERTIVGNWMALHTASLGPTAKWWLWFKVKSPNTIGNTLDLLAKAIRDQYDILERRLSEPSQEYVALLDRATIADFVNLPFANAQIASTAGFDFRDWPNLSTWSEKMLARPAVKRAMARVQMFGVEEDQVNGTPSDSH</sequence>
<evidence type="ECO:0000256" key="2">
    <source>
        <dbReference type="ARBA" id="ARBA00012452"/>
    </source>
</evidence>
<dbReference type="Pfam" id="PF00043">
    <property type="entry name" value="GST_C"/>
    <property type="match status" value="1"/>
</dbReference>
<dbReference type="InterPro" id="IPR004046">
    <property type="entry name" value="GST_C"/>
</dbReference>
<dbReference type="SFLD" id="SFLDG00358">
    <property type="entry name" value="Main_(cytGST)"/>
    <property type="match status" value="1"/>
</dbReference>
<dbReference type="SUPFAM" id="SSF47616">
    <property type="entry name" value="GST C-terminal domain-like"/>
    <property type="match status" value="1"/>
</dbReference>
<organism evidence="7 8">
    <name type="scientific">Viridothelium virens</name>
    <name type="common">Speckled blister lichen</name>
    <name type="synonym">Trypethelium virens</name>
    <dbReference type="NCBI Taxonomy" id="1048519"/>
    <lineage>
        <taxon>Eukaryota</taxon>
        <taxon>Fungi</taxon>
        <taxon>Dikarya</taxon>
        <taxon>Ascomycota</taxon>
        <taxon>Pezizomycotina</taxon>
        <taxon>Dothideomycetes</taxon>
        <taxon>Dothideomycetes incertae sedis</taxon>
        <taxon>Trypetheliales</taxon>
        <taxon>Trypetheliaceae</taxon>
        <taxon>Viridothelium</taxon>
    </lineage>
</organism>
<evidence type="ECO:0000259" key="6">
    <source>
        <dbReference type="PROSITE" id="PS50405"/>
    </source>
</evidence>
<keyword evidence="3 7" id="KW-0808">Transferase</keyword>
<dbReference type="OrthoDB" id="2789670at2759"/>
<protein>
    <recommendedName>
        <fullName evidence="2">glutathione transferase</fullName>
        <ecNumber evidence="2">2.5.1.18</ecNumber>
    </recommendedName>
</protein>
<dbReference type="Proteomes" id="UP000800092">
    <property type="component" value="Unassembled WGS sequence"/>
</dbReference>
<dbReference type="InterPro" id="IPR004045">
    <property type="entry name" value="Glutathione_S-Trfase_N"/>
</dbReference>
<evidence type="ECO:0000256" key="1">
    <source>
        <dbReference type="ARBA" id="ARBA00007409"/>
    </source>
</evidence>
<dbReference type="InterPro" id="IPR010987">
    <property type="entry name" value="Glutathione-S-Trfase_C-like"/>
</dbReference>
<evidence type="ECO:0000256" key="4">
    <source>
        <dbReference type="ARBA" id="ARBA00047960"/>
    </source>
</evidence>
<dbReference type="PANTHER" id="PTHR44051">
    <property type="entry name" value="GLUTATHIONE S-TRANSFERASE-RELATED"/>
    <property type="match status" value="1"/>
</dbReference>
<dbReference type="Gene3D" id="1.20.1050.130">
    <property type="match status" value="1"/>
</dbReference>
<dbReference type="InterPro" id="IPR036249">
    <property type="entry name" value="Thioredoxin-like_sf"/>
</dbReference>
<gene>
    <name evidence="7" type="ORF">EV356DRAFT_121257</name>
</gene>
<dbReference type="GO" id="GO:0004364">
    <property type="term" value="F:glutathione transferase activity"/>
    <property type="evidence" value="ECO:0007669"/>
    <property type="project" value="UniProtKB-EC"/>
</dbReference>